<proteinExistence type="predicted"/>
<keyword evidence="1" id="KW-0472">Membrane</keyword>
<reference evidence="3" key="1">
    <citation type="submission" date="2020-05" db="EMBL/GenBank/DDBJ databases">
        <authorList>
            <person name="Chiriac C."/>
            <person name="Salcher M."/>
            <person name="Ghai R."/>
            <person name="Kavagutti S V."/>
        </authorList>
    </citation>
    <scope>NUCLEOTIDE SEQUENCE</scope>
</reference>
<feature type="transmembrane region" description="Helical" evidence="1">
    <location>
        <begin position="63"/>
        <end position="85"/>
    </location>
</feature>
<name>A0A6J6DRN8_9ZZZZ</name>
<accession>A0A6J6DRN8</accession>
<dbReference type="EMBL" id="CAEZST010000001">
    <property type="protein sequence ID" value="CAB4539043.1"/>
    <property type="molecule type" value="Genomic_DNA"/>
</dbReference>
<dbReference type="EMBL" id="CAEZTO010000002">
    <property type="protein sequence ID" value="CAB4565874.1"/>
    <property type="molecule type" value="Genomic_DNA"/>
</dbReference>
<protein>
    <submittedName>
        <fullName evidence="3">Unannotated protein</fullName>
    </submittedName>
</protein>
<feature type="transmembrane region" description="Helical" evidence="1">
    <location>
        <begin position="111"/>
        <end position="132"/>
    </location>
</feature>
<sequence length="156" mass="16901">MNRWTFLVILFIGASWTTLLFPWVVVEAESLTGAELSELIALLPALAVLMLLISLYGKARRFLLAAASMTLALVVALSLSTNFAISPASVLLQESISGIAGESSLATQNGFYLAFAALNAIASISVLALFFMKPQKRDPRAKIKHTDSRSLWEEQA</sequence>
<feature type="transmembrane region" description="Helical" evidence="1">
    <location>
        <begin position="38"/>
        <end position="56"/>
    </location>
</feature>
<evidence type="ECO:0000256" key="1">
    <source>
        <dbReference type="SAM" id="Phobius"/>
    </source>
</evidence>
<gene>
    <name evidence="2" type="ORF">UFOPK1503_00113</name>
    <name evidence="3" type="ORF">UFOPK1693_00349</name>
</gene>
<dbReference type="AlphaFoldDB" id="A0A6J6DRN8"/>
<keyword evidence="1" id="KW-0812">Transmembrane</keyword>
<evidence type="ECO:0000313" key="2">
    <source>
        <dbReference type="EMBL" id="CAB4539043.1"/>
    </source>
</evidence>
<keyword evidence="1" id="KW-1133">Transmembrane helix</keyword>
<organism evidence="3">
    <name type="scientific">freshwater metagenome</name>
    <dbReference type="NCBI Taxonomy" id="449393"/>
    <lineage>
        <taxon>unclassified sequences</taxon>
        <taxon>metagenomes</taxon>
        <taxon>ecological metagenomes</taxon>
    </lineage>
</organism>
<evidence type="ECO:0000313" key="3">
    <source>
        <dbReference type="EMBL" id="CAB4565874.1"/>
    </source>
</evidence>